<sequence>MYTVITLITSLILLALFIIVELRQEKPLLELRSFRSLEFTKGVILTWINQIALFGSILLIPLFLQQVRGYSSFESGLLVIPQAIFSFIGMQIGGKMFDKYGARPVVFAGLSLLAASLYLLSGMKSDTSIYWMMSYFAMMGLGQGLTMMQLGTHVMKSAPKNLISRVTPLTASAQQIVGSFAVTIMSGLLSSNIANHRSHVQNDAAGEVIQAMISGFHDTFLFSCSLALCGVIISLFLRRN</sequence>
<evidence type="ECO:0000313" key="9">
    <source>
        <dbReference type="Proteomes" id="UP001343257"/>
    </source>
</evidence>
<keyword evidence="5 6" id="KW-0472">Membrane</keyword>
<keyword evidence="3 6" id="KW-0812">Transmembrane</keyword>
<feature type="transmembrane region" description="Helical" evidence="6">
    <location>
        <begin position="6"/>
        <end position="22"/>
    </location>
</feature>
<dbReference type="SUPFAM" id="SSF103473">
    <property type="entry name" value="MFS general substrate transporter"/>
    <property type="match status" value="1"/>
</dbReference>
<evidence type="ECO:0000256" key="4">
    <source>
        <dbReference type="ARBA" id="ARBA00022989"/>
    </source>
</evidence>
<dbReference type="PANTHER" id="PTHR42718:SF9">
    <property type="entry name" value="MAJOR FACILITATOR SUPERFAMILY MULTIDRUG TRANSPORTER MFSC"/>
    <property type="match status" value="1"/>
</dbReference>
<dbReference type="EMBL" id="JARTLD010000052">
    <property type="protein sequence ID" value="MED5019618.1"/>
    <property type="molecule type" value="Genomic_DNA"/>
</dbReference>
<feature type="transmembrane region" description="Helical" evidence="6">
    <location>
        <begin position="129"/>
        <end position="148"/>
    </location>
</feature>
<feature type="transmembrane region" description="Helical" evidence="6">
    <location>
        <begin position="105"/>
        <end position="123"/>
    </location>
</feature>
<evidence type="ECO:0000256" key="3">
    <source>
        <dbReference type="ARBA" id="ARBA00022692"/>
    </source>
</evidence>
<keyword evidence="4 6" id="KW-1133">Transmembrane helix</keyword>
<accession>A0ABU6PXJ7</accession>
<evidence type="ECO:0000256" key="6">
    <source>
        <dbReference type="SAM" id="Phobius"/>
    </source>
</evidence>
<dbReference type="Gene3D" id="1.20.1250.20">
    <property type="entry name" value="MFS general substrate transporter like domains"/>
    <property type="match status" value="1"/>
</dbReference>
<dbReference type="InterPro" id="IPR036259">
    <property type="entry name" value="MFS_trans_sf"/>
</dbReference>
<reference evidence="8 9" key="1">
    <citation type="submission" date="2023-03" db="EMBL/GenBank/DDBJ databases">
        <title>Bacillus Genome Sequencing.</title>
        <authorList>
            <person name="Dunlap C."/>
        </authorList>
    </citation>
    <scope>NUCLEOTIDE SEQUENCE [LARGE SCALE GENOMIC DNA]</scope>
    <source>
        <strain evidence="8 9">NRS-52</strain>
    </source>
</reference>
<dbReference type="Proteomes" id="UP001343257">
    <property type="component" value="Unassembled WGS sequence"/>
</dbReference>
<dbReference type="RefSeq" id="WP_328280725.1">
    <property type="nucleotide sequence ID" value="NZ_JARTLD010000052.1"/>
</dbReference>
<dbReference type="Pfam" id="PF07690">
    <property type="entry name" value="MFS_1"/>
    <property type="match status" value="1"/>
</dbReference>
<name>A0ABU6PXJ7_9BACL</name>
<feature type="transmembrane region" description="Helical" evidence="6">
    <location>
        <begin position="43"/>
        <end position="64"/>
    </location>
</feature>
<keyword evidence="9" id="KW-1185">Reference proteome</keyword>
<evidence type="ECO:0000256" key="2">
    <source>
        <dbReference type="ARBA" id="ARBA00022448"/>
    </source>
</evidence>
<evidence type="ECO:0000256" key="5">
    <source>
        <dbReference type="ARBA" id="ARBA00023136"/>
    </source>
</evidence>
<dbReference type="InterPro" id="IPR011701">
    <property type="entry name" value="MFS"/>
</dbReference>
<proteinExistence type="predicted"/>
<comment type="caution">
    <text evidence="8">The sequence shown here is derived from an EMBL/GenBank/DDBJ whole genome shotgun (WGS) entry which is preliminary data.</text>
</comment>
<evidence type="ECO:0000259" key="7">
    <source>
        <dbReference type="PROSITE" id="PS50850"/>
    </source>
</evidence>
<dbReference type="InterPro" id="IPR020846">
    <property type="entry name" value="MFS_dom"/>
</dbReference>
<evidence type="ECO:0000256" key="1">
    <source>
        <dbReference type="ARBA" id="ARBA00004651"/>
    </source>
</evidence>
<feature type="domain" description="Major facilitator superfamily (MFS) profile" evidence="7">
    <location>
        <begin position="1"/>
        <end position="240"/>
    </location>
</feature>
<comment type="subcellular location">
    <subcellularLocation>
        <location evidence="1">Cell membrane</location>
        <topology evidence="1">Multi-pass membrane protein</topology>
    </subcellularLocation>
</comment>
<organism evidence="8 9">
    <name type="scientific">Paenibacillus chibensis</name>
    <dbReference type="NCBI Taxonomy" id="59846"/>
    <lineage>
        <taxon>Bacteria</taxon>
        <taxon>Bacillati</taxon>
        <taxon>Bacillota</taxon>
        <taxon>Bacilli</taxon>
        <taxon>Bacillales</taxon>
        <taxon>Paenibacillaceae</taxon>
        <taxon>Paenibacillus</taxon>
    </lineage>
</organism>
<feature type="transmembrane region" description="Helical" evidence="6">
    <location>
        <begin position="220"/>
        <end position="237"/>
    </location>
</feature>
<gene>
    <name evidence="8" type="ORF">P9847_20185</name>
</gene>
<dbReference type="PROSITE" id="PS50850">
    <property type="entry name" value="MFS"/>
    <property type="match status" value="1"/>
</dbReference>
<evidence type="ECO:0000313" key="8">
    <source>
        <dbReference type="EMBL" id="MED5019618.1"/>
    </source>
</evidence>
<dbReference type="PANTHER" id="PTHR42718">
    <property type="entry name" value="MAJOR FACILITATOR SUPERFAMILY MULTIDRUG TRANSPORTER MFSC"/>
    <property type="match status" value="1"/>
</dbReference>
<keyword evidence="2" id="KW-0813">Transport</keyword>
<protein>
    <submittedName>
        <fullName evidence="8">MFS transporter</fullName>
    </submittedName>
</protein>